<evidence type="ECO:0000256" key="2">
    <source>
        <dbReference type="ARBA" id="ARBA00022737"/>
    </source>
</evidence>
<dbReference type="PANTHER" id="PTHR47447">
    <property type="entry name" value="OS03G0856100 PROTEIN"/>
    <property type="match status" value="1"/>
</dbReference>
<dbReference type="AlphaFoldDB" id="A0A834YUB3"/>
<dbReference type="InterPro" id="IPR017853">
    <property type="entry name" value="GH"/>
</dbReference>
<proteinExistence type="inferred from homology"/>
<dbReference type="SUPFAM" id="SSF51445">
    <property type="entry name" value="(Trans)glycosidases"/>
    <property type="match status" value="1"/>
</dbReference>
<dbReference type="Pfam" id="PF13041">
    <property type="entry name" value="PPR_2"/>
    <property type="match status" value="2"/>
</dbReference>
<feature type="repeat" description="PPR" evidence="3">
    <location>
        <begin position="413"/>
        <end position="447"/>
    </location>
</feature>
<dbReference type="OrthoDB" id="185373at2759"/>
<accession>A0A834YUB3</accession>
<comment type="caution">
    <text evidence="5">The sequence shown here is derived from an EMBL/GenBank/DDBJ whole genome shotgun (WGS) entry which is preliminary data.</text>
</comment>
<keyword evidence="4" id="KW-1133">Transmembrane helix</keyword>
<gene>
    <name evidence="5" type="ORF">HHK36_022010</name>
</gene>
<keyword evidence="4" id="KW-0812">Transmembrane</keyword>
<dbReference type="EMBL" id="JABCRI010000016">
    <property type="protein sequence ID" value="KAF8391776.1"/>
    <property type="molecule type" value="Genomic_DNA"/>
</dbReference>
<evidence type="ECO:0000256" key="4">
    <source>
        <dbReference type="SAM" id="Phobius"/>
    </source>
</evidence>
<evidence type="ECO:0000313" key="6">
    <source>
        <dbReference type="Proteomes" id="UP000655225"/>
    </source>
</evidence>
<keyword evidence="2" id="KW-0677">Repeat</keyword>
<keyword evidence="4" id="KW-0472">Membrane</keyword>
<evidence type="ECO:0008006" key="7">
    <source>
        <dbReference type="Google" id="ProtNLM"/>
    </source>
</evidence>
<feature type="repeat" description="PPR" evidence="3">
    <location>
        <begin position="343"/>
        <end position="377"/>
    </location>
</feature>
<feature type="repeat" description="PPR" evidence="3">
    <location>
        <begin position="378"/>
        <end position="412"/>
    </location>
</feature>
<dbReference type="Pfam" id="PF01535">
    <property type="entry name" value="PPR"/>
    <property type="match status" value="1"/>
</dbReference>
<evidence type="ECO:0000256" key="1">
    <source>
        <dbReference type="ARBA" id="ARBA00007626"/>
    </source>
</evidence>
<name>A0A834YUB3_TETSI</name>
<evidence type="ECO:0000313" key="5">
    <source>
        <dbReference type="EMBL" id="KAF8391776.1"/>
    </source>
</evidence>
<protein>
    <recommendedName>
        <fullName evidence="7">Beta-galactosidase</fullName>
    </recommendedName>
</protein>
<dbReference type="NCBIfam" id="TIGR00756">
    <property type="entry name" value="PPR"/>
    <property type="match status" value="4"/>
</dbReference>
<feature type="transmembrane region" description="Helical" evidence="4">
    <location>
        <begin position="41"/>
        <end position="63"/>
    </location>
</feature>
<dbReference type="InterPro" id="IPR011990">
    <property type="entry name" value="TPR-like_helical_dom_sf"/>
</dbReference>
<dbReference type="Gene3D" id="3.20.20.80">
    <property type="entry name" value="Glycosidases"/>
    <property type="match status" value="1"/>
</dbReference>
<feature type="repeat" description="PPR" evidence="3">
    <location>
        <begin position="308"/>
        <end position="342"/>
    </location>
</feature>
<feature type="repeat" description="PPR" evidence="3">
    <location>
        <begin position="448"/>
        <end position="482"/>
    </location>
</feature>
<dbReference type="InterPro" id="IPR002885">
    <property type="entry name" value="PPR_rpt"/>
</dbReference>
<sequence>MGMRKVQRCSLHRFRIFPVNLAWLYEQKYFRWKLQRKPISWSFLCGLMLFGLGLISLLIGHVASDLEWYSQHLMERALYSELVRSRDNGMIHVITPLGCIIVTTGTKNSNRNGSQGCFSPKWRFSEDFRVEVDVILKILEKDGPDFDVNLALDELQLKLSGSLVREVLIRILKIINHTNKKQCARLGYKFFVWSGQQVNCKHSANSYHLIMKIFADSEEFKAMWRLVDEMIENGFPTTAQTFNILICTCGEVGMEKRLVERFIKSKTFNYRPFKHSFNAILHCLLGLNHYKLIEWVYQQMLLEGHSADILTYNILMSAKYRLGKLNQFHKLLDEMGHSGLSPDLHTYNILLHVLGKGDKPLAALNLLNRMEEVGCNPSILHFTTLIDGLSRAGNLDACKYFFDEMVNKGCIPDVICYTVMITGYIAAGELEKAQGMFDDMIIKGQLPNVYTYNSMIRGLCMAGKFEKARSMLKEMESKGCNPNFVVYSTLVGCLRNAGKLSEAHEIIGQMNIEEEGEGDTCREGREVCRSVKEAGKGVVGRKQLILLSSSMETSAPEDAGRFAGKCLRCPNLMGGIKEGLELSCHHAKTRGEPKDKTISLRTTQIENEYGPKGKAFGAAGHAYMTWAANMAIELGTGVPWVMCKEDDAPDPVVINLILLVHQIYLSSSDISSFT</sequence>
<dbReference type="PROSITE" id="PS51375">
    <property type="entry name" value="PPR"/>
    <property type="match status" value="6"/>
</dbReference>
<dbReference type="Gene3D" id="1.25.40.10">
    <property type="entry name" value="Tetratricopeptide repeat domain"/>
    <property type="match status" value="4"/>
</dbReference>
<dbReference type="PANTHER" id="PTHR47447:SF28">
    <property type="entry name" value="PENTACOTRIPEPTIDE-REPEAT REGION OF PRORP DOMAIN-CONTAINING PROTEIN"/>
    <property type="match status" value="1"/>
</dbReference>
<comment type="similarity">
    <text evidence="1">Belongs to the PPR family. P subfamily.</text>
</comment>
<organism evidence="5 6">
    <name type="scientific">Tetracentron sinense</name>
    <name type="common">Spur-leaf</name>
    <dbReference type="NCBI Taxonomy" id="13715"/>
    <lineage>
        <taxon>Eukaryota</taxon>
        <taxon>Viridiplantae</taxon>
        <taxon>Streptophyta</taxon>
        <taxon>Embryophyta</taxon>
        <taxon>Tracheophyta</taxon>
        <taxon>Spermatophyta</taxon>
        <taxon>Magnoliopsida</taxon>
        <taxon>Trochodendrales</taxon>
        <taxon>Trochodendraceae</taxon>
        <taxon>Tetracentron</taxon>
    </lineage>
</organism>
<keyword evidence="6" id="KW-1185">Reference proteome</keyword>
<dbReference type="Pfam" id="PF12854">
    <property type="entry name" value="PPR_1"/>
    <property type="match status" value="1"/>
</dbReference>
<reference evidence="5 6" key="1">
    <citation type="submission" date="2020-04" db="EMBL/GenBank/DDBJ databases">
        <title>Plant Genome Project.</title>
        <authorList>
            <person name="Zhang R.-G."/>
        </authorList>
    </citation>
    <scope>NUCLEOTIDE SEQUENCE [LARGE SCALE GENOMIC DNA]</scope>
    <source>
        <strain evidence="5">YNK0</strain>
        <tissue evidence="5">Leaf</tissue>
    </source>
</reference>
<feature type="repeat" description="PPR" evidence="3">
    <location>
        <begin position="203"/>
        <end position="237"/>
    </location>
</feature>
<evidence type="ECO:0000256" key="3">
    <source>
        <dbReference type="PROSITE-ProRule" id="PRU00708"/>
    </source>
</evidence>
<dbReference type="Proteomes" id="UP000655225">
    <property type="component" value="Unassembled WGS sequence"/>
</dbReference>